<name>A0A382TEQ7_9ZZZZ</name>
<reference evidence="1" key="1">
    <citation type="submission" date="2018-05" db="EMBL/GenBank/DDBJ databases">
        <authorList>
            <person name="Lanie J.A."/>
            <person name="Ng W.-L."/>
            <person name="Kazmierczak K.M."/>
            <person name="Andrzejewski T.M."/>
            <person name="Davidsen T.M."/>
            <person name="Wayne K.J."/>
            <person name="Tettelin H."/>
            <person name="Glass J.I."/>
            <person name="Rusch D."/>
            <person name="Podicherti R."/>
            <person name="Tsui H.-C.T."/>
            <person name="Winkler M.E."/>
        </authorList>
    </citation>
    <scope>NUCLEOTIDE SEQUENCE</scope>
</reference>
<proteinExistence type="predicted"/>
<accession>A0A382TEQ7</accession>
<dbReference type="AlphaFoldDB" id="A0A382TEQ7"/>
<organism evidence="1">
    <name type="scientific">marine metagenome</name>
    <dbReference type="NCBI Taxonomy" id="408172"/>
    <lineage>
        <taxon>unclassified sequences</taxon>
        <taxon>metagenomes</taxon>
        <taxon>ecological metagenomes</taxon>
    </lineage>
</organism>
<protein>
    <submittedName>
        <fullName evidence="1">Uncharacterized protein</fullName>
    </submittedName>
</protein>
<sequence length="40" mass="4573">VIVESDSAVDVSRWCSKWSDLAELDEEAYQVCVEALENRK</sequence>
<evidence type="ECO:0000313" key="1">
    <source>
        <dbReference type="EMBL" id="SVD20610.1"/>
    </source>
</evidence>
<feature type="non-terminal residue" evidence="1">
    <location>
        <position position="1"/>
    </location>
</feature>
<gene>
    <name evidence="1" type="ORF">METZ01_LOCUS373464</name>
</gene>
<dbReference type="EMBL" id="UINC01136076">
    <property type="protein sequence ID" value="SVD20610.1"/>
    <property type="molecule type" value="Genomic_DNA"/>
</dbReference>